<proteinExistence type="predicted"/>
<dbReference type="AlphaFoldDB" id="A0A843W9B0"/>
<comment type="caution">
    <text evidence="1">The sequence shown here is derived from an EMBL/GenBank/DDBJ whole genome shotgun (WGS) entry which is preliminary data.</text>
</comment>
<reference evidence="1" key="1">
    <citation type="submission" date="2017-07" db="EMBL/GenBank/DDBJ databases">
        <title>Taro Niue Genome Assembly and Annotation.</title>
        <authorList>
            <person name="Atibalentja N."/>
            <person name="Keating K."/>
            <person name="Fields C.J."/>
        </authorList>
    </citation>
    <scope>NUCLEOTIDE SEQUENCE</scope>
    <source>
        <strain evidence="1">Niue_2</strain>
        <tissue evidence="1">Leaf</tissue>
    </source>
</reference>
<sequence>MGTIPLTDPYTQPQPVFLQPEGKTTTLDTTSLVINSDLVKAFFTCLKSEEDGSLSSSVKCTTIHITYDLLESLFGVSTVGRSRVDSVDILAKGLGIFGTEYKVKDGKIDINQLNAFNRVLHFIVCQILLPRSATFSTCPKADSDIMFWVIQNQDINMAQREVSEKMGQPIRSRNLKKSGFSLVGSVWTKTSMAEGEAIIGEAPTIPEILVVQEEEAEVRSDELATSARRIEEIAPEHIEPVGQQSEVETPSTVIASVIEEVLETVASIQGEQEEIYEEIP</sequence>
<gene>
    <name evidence="1" type="ORF">Taro_038910</name>
</gene>
<dbReference type="EMBL" id="NMUH01003537">
    <property type="protein sequence ID" value="MQM06089.1"/>
    <property type="molecule type" value="Genomic_DNA"/>
</dbReference>
<evidence type="ECO:0000313" key="1">
    <source>
        <dbReference type="EMBL" id="MQM06089.1"/>
    </source>
</evidence>
<keyword evidence="2" id="KW-1185">Reference proteome</keyword>
<accession>A0A843W9B0</accession>
<evidence type="ECO:0000313" key="2">
    <source>
        <dbReference type="Proteomes" id="UP000652761"/>
    </source>
</evidence>
<protein>
    <submittedName>
        <fullName evidence="1">Uncharacterized protein</fullName>
    </submittedName>
</protein>
<dbReference type="Proteomes" id="UP000652761">
    <property type="component" value="Unassembled WGS sequence"/>
</dbReference>
<organism evidence="1 2">
    <name type="scientific">Colocasia esculenta</name>
    <name type="common">Wild taro</name>
    <name type="synonym">Arum esculentum</name>
    <dbReference type="NCBI Taxonomy" id="4460"/>
    <lineage>
        <taxon>Eukaryota</taxon>
        <taxon>Viridiplantae</taxon>
        <taxon>Streptophyta</taxon>
        <taxon>Embryophyta</taxon>
        <taxon>Tracheophyta</taxon>
        <taxon>Spermatophyta</taxon>
        <taxon>Magnoliopsida</taxon>
        <taxon>Liliopsida</taxon>
        <taxon>Araceae</taxon>
        <taxon>Aroideae</taxon>
        <taxon>Colocasieae</taxon>
        <taxon>Colocasia</taxon>
    </lineage>
</organism>
<name>A0A843W9B0_COLES</name>